<name>A0A6A6RYZ2_9PLEO</name>
<evidence type="ECO:0000313" key="5">
    <source>
        <dbReference type="Proteomes" id="UP000799753"/>
    </source>
</evidence>
<dbReference type="PANTHER" id="PTHR43180:SF11">
    <property type="entry name" value="NAD(P)-BINDING PROTEIN"/>
    <property type="match status" value="1"/>
</dbReference>
<dbReference type="PANTHER" id="PTHR43180">
    <property type="entry name" value="3-OXOACYL-(ACYL-CARRIER-PROTEIN) REDUCTASE (AFU_ORTHOLOGUE AFUA_6G11210)"/>
    <property type="match status" value="1"/>
</dbReference>
<keyword evidence="5" id="KW-1185">Reference proteome</keyword>
<dbReference type="Proteomes" id="UP000799753">
    <property type="component" value="Unassembled WGS sequence"/>
</dbReference>
<dbReference type="Pfam" id="PF00106">
    <property type="entry name" value="adh_short"/>
    <property type="match status" value="1"/>
</dbReference>
<keyword evidence="3" id="KW-0560">Oxidoreductase</keyword>
<accession>A0A6A6RYZ2</accession>
<evidence type="ECO:0000256" key="1">
    <source>
        <dbReference type="ARBA" id="ARBA00006484"/>
    </source>
</evidence>
<dbReference type="PROSITE" id="PS00061">
    <property type="entry name" value="ADH_SHORT"/>
    <property type="match status" value="1"/>
</dbReference>
<comment type="similarity">
    <text evidence="1">Belongs to the short-chain dehydrogenases/reductases (SDR) family.</text>
</comment>
<dbReference type="InterPro" id="IPR036291">
    <property type="entry name" value="NAD(P)-bd_dom_sf"/>
</dbReference>
<reference evidence="4" key="1">
    <citation type="journal article" date="2020" name="Stud. Mycol.">
        <title>101 Dothideomycetes genomes: a test case for predicting lifestyles and emergence of pathogens.</title>
        <authorList>
            <person name="Haridas S."/>
            <person name="Albert R."/>
            <person name="Binder M."/>
            <person name="Bloem J."/>
            <person name="Labutti K."/>
            <person name="Salamov A."/>
            <person name="Andreopoulos B."/>
            <person name="Baker S."/>
            <person name="Barry K."/>
            <person name="Bills G."/>
            <person name="Bluhm B."/>
            <person name="Cannon C."/>
            <person name="Castanera R."/>
            <person name="Culley D."/>
            <person name="Daum C."/>
            <person name="Ezra D."/>
            <person name="Gonzalez J."/>
            <person name="Henrissat B."/>
            <person name="Kuo A."/>
            <person name="Liang C."/>
            <person name="Lipzen A."/>
            <person name="Lutzoni F."/>
            <person name="Magnuson J."/>
            <person name="Mondo S."/>
            <person name="Nolan M."/>
            <person name="Ohm R."/>
            <person name="Pangilinan J."/>
            <person name="Park H.-J."/>
            <person name="Ramirez L."/>
            <person name="Alfaro M."/>
            <person name="Sun H."/>
            <person name="Tritt A."/>
            <person name="Yoshinaga Y."/>
            <person name="Zwiers L.-H."/>
            <person name="Turgeon B."/>
            <person name="Goodwin S."/>
            <person name="Spatafora J."/>
            <person name="Crous P."/>
            <person name="Grigoriev I."/>
        </authorList>
    </citation>
    <scope>NUCLEOTIDE SEQUENCE</scope>
    <source>
        <strain evidence="4">CBS 473.64</strain>
    </source>
</reference>
<dbReference type="EMBL" id="MU006786">
    <property type="protein sequence ID" value="KAF2639663.1"/>
    <property type="molecule type" value="Genomic_DNA"/>
</dbReference>
<sequence>MTSFTIADSDLAGVKDKVVIITASSGIGLETLNLLLQHDAKVFAGDLNPLPYPQADTVPFKQVNVTSWTDQLELFKAAYAKYSRIDHVFANAGVNPTTYLLEDDVDEKGDLLPPNLRTIDINLTGVIYTVKLGIHYLKKNAEGGSIVMTASASSFSRFPVPDYTASKHGVLGVLRALSALLPEHDLPIRINAISPSWTATAIIPEAFAKALEGVNSIQTPDVAARSAVVCMADAKRNGECVYSEMGKFFELENGVVGMHARIAEMVNLESVLSVGLKAAAGAPRE</sequence>
<proteinExistence type="inferred from homology"/>
<dbReference type="InterPro" id="IPR002347">
    <property type="entry name" value="SDR_fam"/>
</dbReference>
<keyword evidence="2" id="KW-0521">NADP</keyword>
<evidence type="ECO:0000256" key="2">
    <source>
        <dbReference type="ARBA" id="ARBA00022857"/>
    </source>
</evidence>
<evidence type="ECO:0000256" key="3">
    <source>
        <dbReference type="ARBA" id="ARBA00023002"/>
    </source>
</evidence>
<evidence type="ECO:0000313" key="4">
    <source>
        <dbReference type="EMBL" id="KAF2639663.1"/>
    </source>
</evidence>
<protein>
    <submittedName>
        <fullName evidence="4">NAD(P)-binding protein</fullName>
    </submittedName>
</protein>
<dbReference type="InterPro" id="IPR020904">
    <property type="entry name" value="Sc_DH/Rdtase_CS"/>
</dbReference>
<dbReference type="PRINTS" id="PR00081">
    <property type="entry name" value="GDHRDH"/>
</dbReference>
<dbReference type="OrthoDB" id="37659at2759"/>
<organism evidence="4 5">
    <name type="scientific">Massarina eburnea CBS 473.64</name>
    <dbReference type="NCBI Taxonomy" id="1395130"/>
    <lineage>
        <taxon>Eukaryota</taxon>
        <taxon>Fungi</taxon>
        <taxon>Dikarya</taxon>
        <taxon>Ascomycota</taxon>
        <taxon>Pezizomycotina</taxon>
        <taxon>Dothideomycetes</taxon>
        <taxon>Pleosporomycetidae</taxon>
        <taxon>Pleosporales</taxon>
        <taxon>Massarineae</taxon>
        <taxon>Massarinaceae</taxon>
        <taxon>Massarina</taxon>
    </lineage>
</organism>
<dbReference type="GO" id="GO:0016491">
    <property type="term" value="F:oxidoreductase activity"/>
    <property type="evidence" value="ECO:0007669"/>
    <property type="project" value="UniProtKB-KW"/>
</dbReference>
<dbReference type="SUPFAM" id="SSF51735">
    <property type="entry name" value="NAD(P)-binding Rossmann-fold domains"/>
    <property type="match status" value="1"/>
</dbReference>
<gene>
    <name evidence="4" type="ORF">P280DRAFT_402508</name>
</gene>
<dbReference type="Gene3D" id="3.40.50.720">
    <property type="entry name" value="NAD(P)-binding Rossmann-like Domain"/>
    <property type="match status" value="1"/>
</dbReference>
<dbReference type="AlphaFoldDB" id="A0A6A6RYZ2"/>